<reference evidence="1 2" key="1">
    <citation type="submission" date="2019-05" db="EMBL/GenBank/DDBJ databases">
        <title>Another draft genome of Portunus trituberculatus and its Hox gene families provides insights of decapod evolution.</title>
        <authorList>
            <person name="Jeong J.-H."/>
            <person name="Song I."/>
            <person name="Kim S."/>
            <person name="Choi T."/>
            <person name="Kim D."/>
            <person name="Ryu S."/>
            <person name="Kim W."/>
        </authorList>
    </citation>
    <scope>NUCLEOTIDE SEQUENCE [LARGE SCALE GENOMIC DNA]</scope>
    <source>
        <tissue evidence="1">Muscle</tissue>
    </source>
</reference>
<protein>
    <submittedName>
        <fullName evidence="1">Uncharacterized protein</fullName>
    </submittedName>
</protein>
<name>A0A5B7GLD5_PORTR</name>
<dbReference type="Proteomes" id="UP000324222">
    <property type="component" value="Unassembled WGS sequence"/>
</dbReference>
<dbReference type="AlphaFoldDB" id="A0A5B7GLD5"/>
<keyword evidence="2" id="KW-1185">Reference proteome</keyword>
<evidence type="ECO:0000313" key="2">
    <source>
        <dbReference type="Proteomes" id="UP000324222"/>
    </source>
</evidence>
<dbReference type="EMBL" id="VSRR010015349">
    <property type="protein sequence ID" value="MPC58077.1"/>
    <property type="molecule type" value="Genomic_DNA"/>
</dbReference>
<organism evidence="1 2">
    <name type="scientific">Portunus trituberculatus</name>
    <name type="common">Swimming crab</name>
    <name type="synonym">Neptunus trituberculatus</name>
    <dbReference type="NCBI Taxonomy" id="210409"/>
    <lineage>
        <taxon>Eukaryota</taxon>
        <taxon>Metazoa</taxon>
        <taxon>Ecdysozoa</taxon>
        <taxon>Arthropoda</taxon>
        <taxon>Crustacea</taxon>
        <taxon>Multicrustacea</taxon>
        <taxon>Malacostraca</taxon>
        <taxon>Eumalacostraca</taxon>
        <taxon>Eucarida</taxon>
        <taxon>Decapoda</taxon>
        <taxon>Pleocyemata</taxon>
        <taxon>Brachyura</taxon>
        <taxon>Eubrachyura</taxon>
        <taxon>Portunoidea</taxon>
        <taxon>Portunidae</taxon>
        <taxon>Portuninae</taxon>
        <taxon>Portunus</taxon>
    </lineage>
</organism>
<evidence type="ECO:0000313" key="1">
    <source>
        <dbReference type="EMBL" id="MPC58077.1"/>
    </source>
</evidence>
<comment type="caution">
    <text evidence="1">The sequence shown here is derived from an EMBL/GenBank/DDBJ whole genome shotgun (WGS) entry which is preliminary data.</text>
</comment>
<proteinExistence type="predicted"/>
<sequence length="97" mass="10921">MMVSWIELVERRFFQESYPPPTSGPVAEAPVLARLATPQSPAESKRVQWSGFFKLKFTALSRFDVRLPASIMLLSLLYKSSLPSLHSPVTLCFICAF</sequence>
<accession>A0A5B7GLD5</accession>
<gene>
    <name evidence="1" type="ORF">E2C01_052072</name>
</gene>